<dbReference type="EMBL" id="JABAHZ010000001">
    <property type="protein sequence ID" value="NLR78042.1"/>
    <property type="molecule type" value="Genomic_DNA"/>
</dbReference>
<dbReference type="RefSeq" id="WP_168737396.1">
    <property type="nucleotide sequence ID" value="NZ_JABAHZ010000001.1"/>
</dbReference>
<dbReference type="CDD" id="cd02966">
    <property type="entry name" value="TlpA_like_family"/>
    <property type="match status" value="1"/>
</dbReference>
<dbReference type="InterPro" id="IPR036249">
    <property type="entry name" value="Thioredoxin-like_sf"/>
</dbReference>
<name>A0A847SPS2_9BACT</name>
<reference evidence="1 2" key="1">
    <citation type="submission" date="2020-04" db="EMBL/GenBank/DDBJ databases">
        <authorList>
            <person name="Yin C."/>
        </authorList>
    </citation>
    <scope>NUCLEOTIDE SEQUENCE [LARGE SCALE GENOMIC DNA]</scope>
    <source>
        <strain evidence="1 2">Ak56</strain>
    </source>
</reference>
<gene>
    <name evidence="1" type="ORF">HGH91_05365</name>
</gene>
<dbReference type="Proteomes" id="UP000552864">
    <property type="component" value="Unassembled WGS sequence"/>
</dbReference>
<protein>
    <submittedName>
        <fullName evidence="1">TlpA family protein disulfide reductase</fullName>
    </submittedName>
</protein>
<sequence>MKNLFFLLGMLLPYLYLEGQPITSTGVLTHTNNVLINGKLQMQSLASFNRKHVILDFFATTCSSCISNIQELEKIQMDNDSVQIILVTTEDIKTIQNFLTRRQIGITLPIIYSDKILNRTFQHYSIPYIYWLIDSTIFFRSTKEYLTDANLKLYLKGKKPSELDFTEINYSYDHPFVRTQLTEPSEVPLFYSVFVPYAKGLQTRSGVQIDTIKKTVRRFAINWTIPELAMMAVNRLMILTKNRIILYVEDKSRYIPSGNYQYYEEWKRKNTYCYDTRIPIETSRKYYMLEDLKKYTNTNIYLTIKDTPTIIITGYAGKIKDSTKNQIKINCSDDGAFLSMLDGTIGDFLYTLNNINSLPPIVDSTRLKGFINVIGKISDTPSLIQKLNQLGFCYKIQTIPTEYLIIEKISKYE</sequence>
<organism evidence="1 2">
    <name type="scientific">Chitinophaga eiseniae</name>
    <dbReference type="NCBI Taxonomy" id="634771"/>
    <lineage>
        <taxon>Bacteria</taxon>
        <taxon>Pseudomonadati</taxon>
        <taxon>Bacteroidota</taxon>
        <taxon>Chitinophagia</taxon>
        <taxon>Chitinophagales</taxon>
        <taxon>Chitinophagaceae</taxon>
        <taxon>Chitinophaga</taxon>
    </lineage>
</organism>
<accession>A0A847SPS2</accession>
<evidence type="ECO:0000313" key="1">
    <source>
        <dbReference type="EMBL" id="NLR78042.1"/>
    </source>
</evidence>
<comment type="caution">
    <text evidence="1">The sequence shown here is derived from an EMBL/GenBank/DDBJ whole genome shotgun (WGS) entry which is preliminary data.</text>
</comment>
<proteinExistence type="predicted"/>
<dbReference type="Gene3D" id="3.40.30.10">
    <property type="entry name" value="Glutaredoxin"/>
    <property type="match status" value="1"/>
</dbReference>
<evidence type="ECO:0000313" key="2">
    <source>
        <dbReference type="Proteomes" id="UP000552864"/>
    </source>
</evidence>
<dbReference type="AlphaFoldDB" id="A0A847SPS2"/>
<dbReference type="SUPFAM" id="SSF52833">
    <property type="entry name" value="Thioredoxin-like"/>
    <property type="match status" value="1"/>
</dbReference>
<keyword evidence="2" id="KW-1185">Reference proteome</keyword>